<protein>
    <submittedName>
        <fullName evidence="1">Uncharacterized protein</fullName>
    </submittedName>
</protein>
<dbReference type="AlphaFoldDB" id="A0A6L5Y2H6"/>
<organism evidence="1 2">
    <name type="scientific">Velocimicrobium porci</name>
    <dbReference type="NCBI Taxonomy" id="2606634"/>
    <lineage>
        <taxon>Bacteria</taxon>
        <taxon>Bacillati</taxon>
        <taxon>Bacillota</taxon>
        <taxon>Clostridia</taxon>
        <taxon>Lachnospirales</taxon>
        <taxon>Lachnospiraceae</taxon>
        <taxon>Velocimicrobium</taxon>
    </lineage>
</organism>
<evidence type="ECO:0000313" key="1">
    <source>
        <dbReference type="EMBL" id="MSS64568.1"/>
    </source>
</evidence>
<reference evidence="1 2" key="1">
    <citation type="submission" date="2019-08" db="EMBL/GenBank/DDBJ databases">
        <title>In-depth cultivation of the pig gut microbiome towards novel bacterial diversity and tailored functional studies.</title>
        <authorList>
            <person name="Wylensek D."/>
            <person name="Hitch T.C.A."/>
            <person name="Clavel T."/>
        </authorList>
    </citation>
    <scope>NUCLEOTIDE SEQUENCE [LARGE SCALE GENOMIC DNA]</scope>
    <source>
        <strain evidence="1 2">WCA-693-APC-MOT-I</strain>
    </source>
</reference>
<accession>A0A6L5Y2H6</accession>
<sequence length="66" mass="7596">MTRWEILRHITGVKEVSRLLYDIVQMTGSIEELTKELSSELTKEELQVIQQVAQSGNYPLSFDGKQ</sequence>
<keyword evidence="2" id="KW-1185">Reference proteome</keyword>
<dbReference type="RefSeq" id="WP_154519960.1">
    <property type="nucleotide sequence ID" value="NZ_VUMT01000022.1"/>
</dbReference>
<comment type="caution">
    <text evidence="1">The sequence shown here is derived from an EMBL/GenBank/DDBJ whole genome shotgun (WGS) entry which is preliminary data.</text>
</comment>
<dbReference type="EMBL" id="VUMT01000022">
    <property type="protein sequence ID" value="MSS64568.1"/>
    <property type="molecule type" value="Genomic_DNA"/>
</dbReference>
<gene>
    <name evidence="1" type="ORF">FYJ58_11880</name>
</gene>
<dbReference type="Proteomes" id="UP000482209">
    <property type="component" value="Unassembled WGS sequence"/>
</dbReference>
<name>A0A6L5Y2H6_9FIRM</name>
<proteinExistence type="predicted"/>
<evidence type="ECO:0000313" key="2">
    <source>
        <dbReference type="Proteomes" id="UP000482209"/>
    </source>
</evidence>